<dbReference type="Pfam" id="PF24837">
    <property type="entry name" value="AMIN-like"/>
    <property type="match status" value="1"/>
</dbReference>
<dbReference type="Proteomes" id="UP000266615">
    <property type="component" value="Unassembled WGS sequence"/>
</dbReference>
<evidence type="ECO:0000256" key="1">
    <source>
        <dbReference type="SAM" id="MobiDB-lite"/>
    </source>
</evidence>
<gene>
    <name evidence="3" type="ORF">D3250_02560</name>
</gene>
<organism evidence="3 4">
    <name type="scientific">Nesterenkonia natronophila</name>
    <dbReference type="NCBI Taxonomy" id="2174932"/>
    <lineage>
        <taxon>Bacteria</taxon>
        <taxon>Bacillati</taxon>
        <taxon>Actinomycetota</taxon>
        <taxon>Actinomycetes</taxon>
        <taxon>Micrococcales</taxon>
        <taxon>Micrococcaceae</taxon>
        <taxon>Nesterenkonia</taxon>
    </lineage>
</organism>
<sequence>MDLPVDDAPQRTVPPAAFAAALAACLLAAGCTGDGAEEPPDAQEAAATVEQPPLDEPTGEPLPTTAEDQAATVEGEEEELPEASASETPEENAEQGSDSEQDVLDVTEFSAEPLQSYGFPDLLTEVPEDSHLLLQEVRVGIHEGYHRIVFDHAGAGAPGWSAEYVGEAVEPGSGFPIEMTSDALLYIGVVGLEPGNAGEEQGQLEVADWIDSQGTVFSEVVTTFVHHGTASYYVGLDTEREYRVSVWEHTDGPRLIIDVLV</sequence>
<reference evidence="3 4" key="1">
    <citation type="submission" date="2018-09" db="EMBL/GenBank/DDBJ databases">
        <title>Nesterenkonia natronophila sp. nov., an alkaliphilic actinobacteriume isolated from a soda lake, and emended description of the genus Nesterenkonia.</title>
        <authorList>
            <person name="Menes R.J."/>
            <person name="Iriarte A."/>
        </authorList>
    </citation>
    <scope>NUCLEOTIDE SEQUENCE [LARGE SCALE GENOMIC DNA]</scope>
    <source>
        <strain evidence="3 4">M8</strain>
    </source>
</reference>
<proteinExistence type="predicted"/>
<dbReference type="InterPro" id="IPR056303">
    <property type="entry name" value="AMIN-like"/>
</dbReference>
<evidence type="ECO:0000259" key="2">
    <source>
        <dbReference type="Pfam" id="PF24837"/>
    </source>
</evidence>
<evidence type="ECO:0000313" key="3">
    <source>
        <dbReference type="EMBL" id="RJN32725.1"/>
    </source>
</evidence>
<keyword evidence="4" id="KW-1185">Reference proteome</keyword>
<protein>
    <recommendedName>
        <fullName evidence="2">AMIN-like domain-containing protein</fullName>
    </recommendedName>
</protein>
<name>A0A3A4FK01_9MICC</name>
<feature type="region of interest" description="Disordered" evidence="1">
    <location>
        <begin position="31"/>
        <end position="101"/>
    </location>
</feature>
<comment type="caution">
    <text evidence="3">The sequence shown here is derived from an EMBL/GenBank/DDBJ whole genome shotgun (WGS) entry which is preliminary data.</text>
</comment>
<dbReference type="AlphaFoldDB" id="A0A3A4FK01"/>
<accession>A0A3A4FK01</accession>
<dbReference type="EMBL" id="QYZP01000001">
    <property type="protein sequence ID" value="RJN32725.1"/>
    <property type="molecule type" value="Genomic_DNA"/>
</dbReference>
<evidence type="ECO:0000313" key="4">
    <source>
        <dbReference type="Proteomes" id="UP000266615"/>
    </source>
</evidence>
<feature type="domain" description="AMIN-like" evidence="2">
    <location>
        <begin position="133"/>
        <end position="259"/>
    </location>
</feature>
<feature type="compositionally biased region" description="Acidic residues" evidence="1">
    <location>
        <begin position="88"/>
        <end position="101"/>
    </location>
</feature>